<feature type="transmembrane region" description="Helical" evidence="9">
    <location>
        <begin position="16"/>
        <end position="35"/>
    </location>
</feature>
<accession>A0A6L5XPJ8</accession>
<feature type="transmembrane region" description="Helical" evidence="9">
    <location>
        <begin position="55"/>
        <end position="76"/>
    </location>
</feature>
<dbReference type="GO" id="GO:0016020">
    <property type="term" value="C:membrane"/>
    <property type="evidence" value="ECO:0007669"/>
    <property type="project" value="UniProtKB-SubCell"/>
</dbReference>
<feature type="transmembrane region" description="Helical" evidence="9">
    <location>
        <begin position="186"/>
        <end position="207"/>
    </location>
</feature>
<dbReference type="Pfam" id="PF01127">
    <property type="entry name" value="Sdh_cyt"/>
    <property type="match status" value="1"/>
</dbReference>
<keyword evidence="4 8" id="KW-0479">Metal-binding</keyword>
<evidence type="ECO:0000313" key="10">
    <source>
        <dbReference type="EMBL" id="MSS29062.1"/>
    </source>
</evidence>
<keyword evidence="5 9" id="KW-1133">Transmembrane helix</keyword>
<evidence type="ECO:0000256" key="2">
    <source>
        <dbReference type="ARBA" id="ARBA00022617"/>
    </source>
</evidence>
<evidence type="ECO:0000313" key="11">
    <source>
        <dbReference type="Proteomes" id="UP000477488"/>
    </source>
</evidence>
<comment type="subcellular location">
    <subcellularLocation>
        <location evidence="1">Membrane</location>
    </subcellularLocation>
</comment>
<dbReference type="GO" id="GO:0046872">
    <property type="term" value="F:metal ion binding"/>
    <property type="evidence" value="ECO:0007669"/>
    <property type="project" value="UniProtKB-KW"/>
</dbReference>
<feature type="binding site" description="axial binding residue" evidence="8">
    <location>
        <position position="32"/>
    </location>
    <ligand>
        <name>heme b</name>
        <dbReference type="ChEBI" id="CHEBI:60344"/>
        <label>bD</label>
    </ligand>
    <ligandPart>
        <name>Fe</name>
        <dbReference type="ChEBI" id="CHEBI:18248"/>
    </ligandPart>
</feature>
<evidence type="ECO:0000256" key="3">
    <source>
        <dbReference type="ARBA" id="ARBA00022692"/>
    </source>
</evidence>
<dbReference type="InterPro" id="IPR004224">
    <property type="entry name" value="Fum_red_B_TM"/>
</dbReference>
<evidence type="ECO:0000256" key="7">
    <source>
        <dbReference type="ARBA" id="ARBA00023136"/>
    </source>
</evidence>
<feature type="binding site" description="axial binding residue" evidence="8">
    <location>
        <position position="123"/>
    </location>
    <ligand>
        <name>heme b</name>
        <dbReference type="ChEBI" id="CHEBI:60344"/>
        <label>bD</label>
    </ligand>
    <ligandPart>
        <name>Fe</name>
        <dbReference type="ChEBI" id="CHEBI:18248"/>
    </ligandPart>
</feature>
<evidence type="ECO:0000256" key="4">
    <source>
        <dbReference type="ARBA" id="ARBA00022723"/>
    </source>
</evidence>
<evidence type="ECO:0000256" key="8">
    <source>
        <dbReference type="PIRSR" id="PIRSR000177-1"/>
    </source>
</evidence>
<dbReference type="GO" id="GO:0006099">
    <property type="term" value="P:tricarboxylic acid cycle"/>
    <property type="evidence" value="ECO:0007669"/>
    <property type="project" value="InterPro"/>
</dbReference>
<feature type="binding site" description="axial binding residue" evidence="8">
    <location>
        <position position="160"/>
    </location>
    <ligand>
        <name>heme b</name>
        <dbReference type="ChEBI" id="CHEBI:60344"/>
        <label>bD</label>
    </ligand>
    <ligandPart>
        <name>Fe</name>
        <dbReference type="ChEBI" id="CHEBI:18248"/>
    </ligandPart>
</feature>
<comment type="caution">
    <text evidence="10">The sequence shown here is derived from an EMBL/GenBank/DDBJ whole genome shotgun (WGS) entry which is preliminary data.</text>
</comment>
<feature type="binding site" description="axial binding residue" evidence="8">
    <location>
        <position position="73"/>
    </location>
    <ligand>
        <name>heme b</name>
        <dbReference type="ChEBI" id="CHEBI:60344"/>
        <label>bD</label>
    </ligand>
    <ligandPart>
        <name>Fe</name>
        <dbReference type="ChEBI" id="CHEBI:18248"/>
    </ligandPart>
</feature>
<evidence type="ECO:0000256" key="9">
    <source>
        <dbReference type="SAM" id="Phobius"/>
    </source>
</evidence>
<dbReference type="RefSeq" id="WP_154513101.1">
    <property type="nucleotide sequence ID" value="NZ_VUMH01000021.1"/>
</dbReference>
<keyword evidence="11" id="KW-1185">Reference proteome</keyword>
<dbReference type="InterPro" id="IPR000701">
    <property type="entry name" value="SuccDH_FuR_B_TM-su"/>
</dbReference>
<dbReference type="Proteomes" id="UP000477488">
    <property type="component" value="Unassembled WGS sequence"/>
</dbReference>
<evidence type="ECO:0000256" key="5">
    <source>
        <dbReference type="ARBA" id="ARBA00022989"/>
    </source>
</evidence>
<evidence type="ECO:0000256" key="1">
    <source>
        <dbReference type="ARBA" id="ARBA00004370"/>
    </source>
</evidence>
<reference evidence="10 11" key="1">
    <citation type="submission" date="2019-09" db="EMBL/GenBank/DDBJ databases">
        <title>In-depth cultivation of the pig gut microbiome towards novel bacterial diversity and tailored functional studies.</title>
        <authorList>
            <person name="Wylensek D."/>
            <person name="Hitch T.C.A."/>
            <person name="Clavel T."/>
        </authorList>
    </citation>
    <scope>NUCLEOTIDE SEQUENCE [LARGE SCALE GENOMIC DNA]</scope>
    <source>
        <strain evidence="10 11">PG-178-WT-4</strain>
    </source>
</reference>
<keyword evidence="7 9" id="KW-0472">Membrane</keyword>
<keyword evidence="6 8" id="KW-0408">Iron</keyword>
<dbReference type="SUPFAM" id="SSF81343">
    <property type="entry name" value="Fumarate reductase respiratory complex transmembrane subunits"/>
    <property type="match status" value="1"/>
</dbReference>
<dbReference type="EMBL" id="VUMH01000021">
    <property type="protein sequence ID" value="MSS29062.1"/>
    <property type="molecule type" value="Genomic_DNA"/>
</dbReference>
<sequence length="209" mass="23409">MLASRSPADVRSRLDFWQALSGAVLALFICVHLLLEGSVVISPKLTNGIAWLLEVTFMAQVAAPCLVLLILFHFWIAARKMPFRAGELGVFVRHSRSLREADTWLWLVQVFTAVVILAGAFFHVYTVMTDLPITVDGSSKRLHDGWLAFYVIFLPCIILHTGIGIYRLAVKFGICSRAGRDRFRKAVWIIMACYLALGTLALARVWFLG</sequence>
<keyword evidence="3 9" id="KW-0812">Transmembrane</keyword>
<feature type="transmembrane region" description="Helical" evidence="9">
    <location>
        <begin position="145"/>
        <end position="166"/>
    </location>
</feature>
<name>A0A6L5XPJ8_9BACT</name>
<dbReference type="InterPro" id="IPR034804">
    <property type="entry name" value="SQR/QFR_C/D"/>
</dbReference>
<dbReference type="PIRSF" id="PIRSF000177">
    <property type="entry name" value="Fumar_rd_cyt_b"/>
    <property type="match status" value="1"/>
</dbReference>
<protein>
    <submittedName>
        <fullName evidence="10">Succinate dehydrogenase/fumarate reductase transmembrane subunit</fullName>
    </submittedName>
</protein>
<feature type="transmembrane region" description="Helical" evidence="9">
    <location>
        <begin position="103"/>
        <end position="125"/>
    </location>
</feature>
<evidence type="ECO:0000256" key="6">
    <source>
        <dbReference type="ARBA" id="ARBA00023004"/>
    </source>
</evidence>
<dbReference type="AlphaFoldDB" id="A0A6L5XPJ8"/>
<proteinExistence type="predicted"/>
<dbReference type="Gene3D" id="1.20.1300.10">
    <property type="entry name" value="Fumarate reductase/succinate dehydrogenase, transmembrane subunit"/>
    <property type="match status" value="1"/>
</dbReference>
<keyword evidence="2 8" id="KW-0349">Heme</keyword>
<organism evidence="10 11">
    <name type="scientific">Desulfovibrio porci</name>
    <dbReference type="NCBI Taxonomy" id="2605782"/>
    <lineage>
        <taxon>Bacteria</taxon>
        <taxon>Pseudomonadati</taxon>
        <taxon>Thermodesulfobacteriota</taxon>
        <taxon>Desulfovibrionia</taxon>
        <taxon>Desulfovibrionales</taxon>
        <taxon>Desulfovibrionaceae</taxon>
        <taxon>Desulfovibrio</taxon>
    </lineage>
</organism>
<gene>
    <name evidence="10" type="ORF">FYJ44_13755</name>
</gene>